<dbReference type="Gene3D" id="3.20.20.80">
    <property type="entry name" value="Glycosidases"/>
    <property type="match status" value="1"/>
</dbReference>
<dbReference type="GO" id="GO:0004563">
    <property type="term" value="F:beta-N-acetylhexosaminidase activity"/>
    <property type="evidence" value="ECO:0007669"/>
    <property type="project" value="InterPro"/>
</dbReference>
<proteinExistence type="inferred from homology"/>
<dbReference type="Proteomes" id="UP000474104">
    <property type="component" value="Unassembled WGS sequence"/>
</dbReference>
<dbReference type="RefSeq" id="WP_004075511.1">
    <property type="nucleotide sequence ID" value="NZ_VIRB01000083.1"/>
</dbReference>
<evidence type="ECO:0000313" key="6">
    <source>
        <dbReference type="Proteomes" id="UP000474104"/>
    </source>
</evidence>
<dbReference type="PANTHER" id="PTHR21040:SF8">
    <property type="entry name" value="BCDNA.GH04120"/>
    <property type="match status" value="1"/>
</dbReference>
<gene>
    <name evidence="5" type="ORF">FMM80_14110</name>
</gene>
<dbReference type="InterPro" id="IPR025705">
    <property type="entry name" value="Beta_hexosaminidase_sua/sub"/>
</dbReference>
<evidence type="ECO:0000256" key="1">
    <source>
        <dbReference type="ARBA" id="ARBA00006285"/>
    </source>
</evidence>
<dbReference type="PANTHER" id="PTHR21040">
    <property type="entry name" value="BCDNA.GH04120"/>
    <property type="match status" value="1"/>
</dbReference>
<dbReference type="InterPro" id="IPR017853">
    <property type="entry name" value="GH"/>
</dbReference>
<evidence type="ECO:0000313" key="5">
    <source>
        <dbReference type="EMBL" id="NDO69751.1"/>
    </source>
</evidence>
<protein>
    <submittedName>
        <fullName evidence="5">Family 20 glycosylhydrolase</fullName>
    </submittedName>
</protein>
<evidence type="ECO:0000259" key="4">
    <source>
        <dbReference type="Pfam" id="PF00728"/>
    </source>
</evidence>
<dbReference type="InterPro" id="IPR015883">
    <property type="entry name" value="Glyco_hydro_20_cat"/>
</dbReference>
<sequence>MKCKHELRWVQKGEKGEEFAAFKLDMEKQVQKRLESALKHIPTDEHSEKTLRIRIKNKKARDSESYEMRIAKHTVEIQADNLKGAYFGIKALKLLLGFGGHVLTYGTIREEPDFANRAVMLDVSRGKMPEIEYLKHLVCVLSDLGYNILQIYCEDKLFLPKHPNLGKLTGAYTEAEIRELDRHCCRHFMELQPCIQTYSHMHGVLRTPGYEMLSENQDLFSLAAGKEEVYEFLEEELAEVLPWFSSKTVNITMDEAYDLGTGHSRESVEKKGKTAVFAEHIKRVIEIAERQGAEKVMMWGDGVVKYPELQEQLPDDVILIDWNYNPQSEYPSLNAFHEGRHEFWAAAGVSTWNSIFPRVYNMYQNIIVYSSQAKEMGAEGFMLTDWGDYGHCQPLGLSLYGYLLGGCQAFHAERIDAKLFEKKMWPAIFQDKRLRRAFRLLMDSNLSPGLQTGFKTMTIYYFFDDMMDGLSMHGNSRYPYIPEESFHTLAEQGEKACQLLDELLDEKIWESTKYIDQSWKELFGEKFLYELKLSAWMTWFTGKKGMLAYEIKKNLRKKEVRPEIILRQIWDIRCLYAKWLEIRDFFQEVWLLRSKRSGIESSLSLFDGAGMQLKKTAEWLALQREAVLEGKTADGELETYLAGKDYGILWTGDFKNMWDRAYPWQ</sequence>
<reference evidence="5 6" key="1">
    <citation type="submission" date="2019-07" db="EMBL/GenBank/DDBJ databases">
        <title>Draft genome sequences of 15 bacterial species constituting the stable defined intestinal microbiota of the GM15 gnotobiotic mouse model.</title>
        <authorList>
            <person name="Elie C."/>
            <person name="Mathieu A."/>
            <person name="Saliou A."/>
            <person name="Darnaud M."/>
            <person name="Leulier F."/>
            <person name="Tamellini A."/>
        </authorList>
    </citation>
    <scope>NUCLEOTIDE SEQUENCE [LARGE SCALE GENOMIC DNA]</scope>
    <source>
        <strain evidence="6">ASF 502</strain>
    </source>
</reference>
<dbReference type="Gene3D" id="3.30.379.10">
    <property type="entry name" value="Chitobiase/beta-hexosaminidase domain 2-like"/>
    <property type="match status" value="1"/>
</dbReference>
<dbReference type="InterPro" id="IPR029018">
    <property type="entry name" value="Hex-like_dom2"/>
</dbReference>
<dbReference type="EMBL" id="VIRB01000083">
    <property type="protein sequence ID" value="NDO69751.1"/>
    <property type="molecule type" value="Genomic_DNA"/>
</dbReference>
<dbReference type="InterPro" id="IPR038901">
    <property type="entry name" value="HEXDC-like"/>
</dbReference>
<dbReference type="SUPFAM" id="SSF51445">
    <property type="entry name" value="(Trans)glycosidases"/>
    <property type="match status" value="1"/>
</dbReference>
<dbReference type="SUPFAM" id="SSF55545">
    <property type="entry name" value="beta-N-acetylhexosaminidase-like domain"/>
    <property type="match status" value="1"/>
</dbReference>
<evidence type="ECO:0000256" key="3">
    <source>
        <dbReference type="PIRSR" id="PIRSR625705-1"/>
    </source>
</evidence>
<name>A0A9X5C8M2_9FIRM</name>
<keyword evidence="2" id="KW-0378">Hydrolase</keyword>
<dbReference type="AlphaFoldDB" id="A0A9X5C8M2"/>
<comment type="similarity">
    <text evidence="1">Belongs to the glycosyl hydrolase 20 family.</text>
</comment>
<organism evidence="5 6">
    <name type="scientific">Schaedlerella arabinosiphila</name>
    <dbReference type="NCBI Taxonomy" id="2044587"/>
    <lineage>
        <taxon>Bacteria</taxon>
        <taxon>Bacillati</taxon>
        <taxon>Bacillota</taxon>
        <taxon>Clostridia</taxon>
        <taxon>Lachnospirales</taxon>
        <taxon>Lachnospiraceae</taxon>
        <taxon>Schaedlerella</taxon>
    </lineage>
</organism>
<feature type="domain" description="Glycoside hydrolase family 20 catalytic" evidence="4">
    <location>
        <begin position="114"/>
        <end position="325"/>
    </location>
</feature>
<accession>A0A9X5C8M2</accession>
<feature type="active site" description="Proton donor" evidence="3">
    <location>
        <position position="255"/>
    </location>
</feature>
<dbReference type="PRINTS" id="PR00738">
    <property type="entry name" value="GLHYDRLASE20"/>
</dbReference>
<dbReference type="Pfam" id="PF00728">
    <property type="entry name" value="Glyco_hydro_20"/>
    <property type="match status" value="1"/>
</dbReference>
<evidence type="ECO:0000256" key="2">
    <source>
        <dbReference type="ARBA" id="ARBA00022801"/>
    </source>
</evidence>
<comment type="caution">
    <text evidence="5">The sequence shown here is derived from an EMBL/GenBank/DDBJ whole genome shotgun (WGS) entry which is preliminary data.</text>
</comment>
<dbReference type="GO" id="GO:0005975">
    <property type="term" value="P:carbohydrate metabolic process"/>
    <property type="evidence" value="ECO:0007669"/>
    <property type="project" value="InterPro"/>
</dbReference>
<dbReference type="OrthoDB" id="9763537at2"/>